<keyword evidence="1" id="KW-0472">Membrane</keyword>
<gene>
    <name evidence="2" type="ORF">FIBRA_07695</name>
</gene>
<evidence type="ECO:0000313" key="2">
    <source>
        <dbReference type="EMBL" id="CCM05474.1"/>
    </source>
</evidence>
<accession>J4H4S0</accession>
<dbReference type="InParanoid" id="J4H4S0"/>
<evidence type="ECO:0000313" key="3">
    <source>
        <dbReference type="Proteomes" id="UP000006352"/>
    </source>
</evidence>
<dbReference type="HOGENOM" id="CLU_1366275_0_0_1"/>
<sequence>MISDLIVIAVTWKHTFRERWQISGDSIKSSIFGLILRDGTIYFLILLLFNIMQVITVEPAVSGSYYTDYVVGFLAPIQSILISRFILNLRRVFDSSTDGYDDLYSRKSFSYMSTLHAHTIEFASNVIGNMGAPLDHEAFFQEDYDDVISNCVDSSAVVDSGCERRKGIGYDVGSGLQREETIGCENRIVVEEIELQEKTT</sequence>
<protein>
    <submittedName>
        <fullName evidence="2">Uncharacterized protein</fullName>
    </submittedName>
</protein>
<dbReference type="AlphaFoldDB" id="J4H4S0"/>
<feature type="transmembrane region" description="Helical" evidence="1">
    <location>
        <begin position="69"/>
        <end position="87"/>
    </location>
</feature>
<name>J4H4S0_9APHY</name>
<dbReference type="Proteomes" id="UP000006352">
    <property type="component" value="Unassembled WGS sequence"/>
</dbReference>
<dbReference type="OrthoDB" id="2804213at2759"/>
<keyword evidence="3" id="KW-1185">Reference proteome</keyword>
<proteinExistence type="predicted"/>
<organism evidence="2 3">
    <name type="scientific">Fibroporia radiculosa</name>
    <dbReference type="NCBI Taxonomy" id="599839"/>
    <lineage>
        <taxon>Eukaryota</taxon>
        <taxon>Fungi</taxon>
        <taxon>Dikarya</taxon>
        <taxon>Basidiomycota</taxon>
        <taxon>Agaricomycotina</taxon>
        <taxon>Agaricomycetes</taxon>
        <taxon>Polyporales</taxon>
        <taxon>Fibroporiaceae</taxon>
        <taxon>Fibroporia</taxon>
    </lineage>
</organism>
<dbReference type="EMBL" id="HE797192">
    <property type="protein sequence ID" value="CCM05474.1"/>
    <property type="molecule type" value="Genomic_DNA"/>
</dbReference>
<evidence type="ECO:0000256" key="1">
    <source>
        <dbReference type="SAM" id="Phobius"/>
    </source>
</evidence>
<reference evidence="2 3" key="1">
    <citation type="journal article" date="2012" name="Appl. Environ. Microbiol.">
        <title>Short-read sequencing for genomic analysis of the brown rot fungus Fibroporia radiculosa.</title>
        <authorList>
            <person name="Tang J.D."/>
            <person name="Perkins A.D."/>
            <person name="Sonstegard T.S."/>
            <person name="Schroeder S.G."/>
            <person name="Burgess S.C."/>
            <person name="Diehl S.V."/>
        </authorList>
    </citation>
    <scope>NUCLEOTIDE SEQUENCE [LARGE SCALE GENOMIC DNA]</scope>
    <source>
        <strain evidence="2 3">TFFH 294</strain>
    </source>
</reference>
<keyword evidence="1" id="KW-1133">Transmembrane helix</keyword>
<keyword evidence="1" id="KW-0812">Transmembrane</keyword>
<feature type="transmembrane region" description="Helical" evidence="1">
    <location>
        <begin position="39"/>
        <end position="57"/>
    </location>
</feature>
<dbReference type="RefSeq" id="XP_012184757.1">
    <property type="nucleotide sequence ID" value="XM_012329367.1"/>
</dbReference>
<dbReference type="GeneID" id="24100385"/>